<organism evidence="2 3">
    <name type="scientific">Prosthecobacter debontii</name>
    <dbReference type="NCBI Taxonomy" id="48467"/>
    <lineage>
        <taxon>Bacteria</taxon>
        <taxon>Pseudomonadati</taxon>
        <taxon>Verrucomicrobiota</taxon>
        <taxon>Verrucomicrobiia</taxon>
        <taxon>Verrucomicrobiales</taxon>
        <taxon>Verrucomicrobiaceae</taxon>
        <taxon>Prosthecobacter</taxon>
    </lineage>
</organism>
<dbReference type="RefSeq" id="WP_139373106.1">
    <property type="nucleotide sequence ID" value="NZ_FUYE01000003.1"/>
</dbReference>
<protein>
    <recommendedName>
        <fullName evidence="4">Type II and III secretion system protein</fullName>
    </recommendedName>
</protein>
<accession>A0A1T4XBE0</accession>
<evidence type="ECO:0000256" key="1">
    <source>
        <dbReference type="SAM" id="SignalP"/>
    </source>
</evidence>
<feature type="signal peptide" evidence="1">
    <location>
        <begin position="1"/>
        <end position="27"/>
    </location>
</feature>
<evidence type="ECO:0000313" key="3">
    <source>
        <dbReference type="Proteomes" id="UP000190774"/>
    </source>
</evidence>
<dbReference type="Proteomes" id="UP000190774">
    <property type="component" value="Unassembled WGS sequence"/>
</dbReference>
<name>A0A1T4XBE0_9BACT</name>
<reference evidence="3" key="1">
    <citation type="submission" date="2017-02" db="EMBL/GenBank/DDBJ databases">
        <authorList>
            <person name="Varghese N."/>
            <person name="Submissions S."/>
        </authorList>
    </citation>
    <scope>NUCLEOTIDE SEQUENCE [LARGE SCALE GENOMIC DNA]</scope>
    <source>
        <strain evidence="3">ATCC 700200</strain>
    </source>
</reference>
<evidence type="ECO:0008006" key="4">
    <source>
        <dbReference type="Google" id="ProtNLM"/>
    </source>
</evidence>
<keyword evidence="1" id="KW-0732">Signal</keyword>
<evidence type="ECO:0000313" key="2">
    <source>
        <dbReference type="EMBL" id="SKA86890.1"/>
    </source>
</evidence>
<proteinExistence type="predicted"/>
<dbReference type="EMBL" id="FUYE01000003">
    <property type="protein sequence ID" value="SKA86890.1"/>
    <property type="molecule type" value="Genomic_DNA"/>
</dbReference>
<feature type="chain" id="PRO_5012007117" description="Type II and III secretion system protein" evidence="1">
    <location>
        <begin position="28"/>
        <end position="180"/>
    </location>
</feature>
<dbReference type="AlphaFoldDB" id="A0A1T4XBE0"/>
<gene>
    <name evidence="2" type="ORF">SAMN02745166_01369</name>
</gene>
<dbReference type="OrthoDB" id="190841at2"/>
<keyword evidence="3" id="KW-1185">Reference proteome</keyword>
<sequence length="180" mass="19502">MKSILHRVGVRLAVIIVVAACAGSAFAADDINQIFQMGRAAYYKGDMETAYQLLTQVEARNPKHFETKALLAQIRSQMKPGTGSLKRSYESVILPKIEFSDVTLAEAIEGLRSLSKSATGGKVMPNILIKDQDLAGKTLSLNLRNLPLTDAIQYLADMAGARTVYDKHAVIFTSAATVSN</sequence>